<dbReference type="AlphaFoldDB" id="A0A1D8S2H8"/>
<dbReference type="Pfam" id="PF25991">
    <property type="entry name" value="KhtT_N"/>
    <property type="match status" value="1"/>
</dbReference>
<dbReference type="PANTHER" id="PTHR43833:SF9">
    <property type="entry name" value="POTASSIUM CHANNEL PROTEIN YUGO-RELATED"/>
    <property type="match status" value="1"/>
</dbReference>
<evidence type="ECO:0000259" key="1">
    <source>
        <dbReference type="PROSITE" id="PS51202"/>
    </source>
</evidence>
<dbReference type="SUPFAM" id="SSF116726">
    <property type="entry name" value="TrkA C-terminal domain-like"/>
    <property type="match status" value="1"/>
</dbReference>
<dbReference type="KEGG" id="halh:HTSR_0367"/>
<dbReference type="InterPro" id="IPR006037">
    <property type="entry name" value="RCK_C"/>
</dbReference>
<dbReference type="GeneID" id="29828380"/>
<dbReference type="GO" id="GO:0008324">
    <property type="term" value="F:monoatomic cation transmembrane transporter activity"/>
    <property type="evidence" value="ECO:0007669"/>
    <property type="project" value="InterPro"/>
</dbReference>
<dbReference type="STRING" id="1873524.HSR6_0352"/>
<dbReference type="InterPro" id="IPR026278">
    <property type="entry name" value="KhtT"/>
</dbReference>
<protein>
    <submittedName>
        <fullName evidence="2">TrkA-C domain-containing protein</fullName>
    </submittedName>
</protein>
<dbReference type="InterPro" id="IPR036721">
    <property type="entry name" value="RCK_C_sf"/>
</dbReference>
<organism evidence="2 3">
    <name type="scientific">Halodesulfurarchaeum formicicum</name>
    <dbReference type="NCBI Taxonomy" id="1873524"/>
    <lineage>
        <taxon>Archaea</taxon>
        <taxon>Methanobacteriati</taxon>
        <taxon>Methanobacteriota</taxon>
        <taxon>Stenosarchaea group</taxon>
        <taxon>Halobacteria</taxon>
        <taxon>Halobacteriales</taxon>
        <taxon>Halobacteriaceae</taxon>
        <taxon>Halodesulfurarchaeum</taxon>
    </lineage>
</organism>
<dbReference type="EMBL" id="CP016070">
    <property type="protein sequence ID" value="AOW79567.1"/>
    <property type="molecule type" value="Genomic_DNA"/>
</dbReference>
<sequence>MTVYETDLPGVGRKFEIDIGDGAQLVIVIHNTGKREVYRKSSPEADAEKVFTASNQLSQTIGSILEGAKFQPVEVDHEGTMLPGDTVLEWYTVTPDSELAGCSLGESAIREGSDVLVVAIQRGEEIITSPGPDTTVEPGDVLVVIGTQSQVLEFESLVAGEPTEE</sequence>
<dbReference type="Proteomes" id="UP000185608">
    <property type="component" value="Chromosome"/>
</dbReference>
<dbReference type="InterPro" id="IPR058776">
    <property type="entry name" value="KhtT-like_N"/>
</dbReference>
<dbReference type="Gene3D" id="3.30.70.1450">
    <property type="entry name" value="Regulator of K+ conductance, C-terminal domain"/>
    <property type="match status" value="1"/>
</dbReference>
<reference evidence="2 3" key="1">
    <citation type="submission" date="2016-06" db="EMBL/GenBank/DDBJ databases">
        <title>Discovery of anaerobic lithoheterotrophic haloarchaeon capable of sulfur respiration by hydrogen and formate.</title>
        <authorList>
            <person name="Sorokin D.Y."/>
            <person name="Kublanov I.V."/>
            <person name="Roman P."/>
            <person name="Sinninghe Damste J.S."/>
            <person name="Golyshin P.N."/>
            <person name="Rojo D."/>
            <person name="Ciordia S."/>
            <person name="Mena Md.C."/>
            <person name="Ferrer M."/>
            <person name="Smedile F."/>
            <person name="Messina E."/>
            <person name="La Cono V."/>
            <person name="Yakimov M.M."/>
        </authorList>
    </citation>
    <scope>NUCLEOTIDE SEQUENCE [LARGE SCALE GENOMIC DNA]</scope>
    <source>
        <strain evidence="2 3">HTSR1</strain>
    </source>
</reference>
<dbReference type="RefSeq" id="WP_070364329.1">
    <property type="nucleotide sequence ID" value="NZ_CP016070.1"/>
</dbReference>
<dbReference type="InterPro" id="IPR050721">
    <property type="entry name" value="Trk_Ktr_HKT_K-transport"/>
</dbReference>
<proteinExistence type="predicted"/>
<dbReference type="PANTHER" id="PTHR43833">
    <property type="entry name" value="POTASSIUM CHANNEL PROTEIN 2-RELATED-RELATED"/>
    <property type="match status" value="1"/>
</dbReference>
<name>A0A1D8S2H8_9EURY</name>
<dbReference type="Pfam" id="PF02080">
    <property type="entry name" value="TrkA_C"/>
    <property type="match status" value="1"/>
</dbReference>
<accession>A0A1D8S2H8</accession>
<feature type="domain" description="RCK C-terminal" evidence="1">
    <location>
        <begin position="76"/>
        <end position="160"/>
    </location>
</feature>
<gene>
    <name evidence="2" type="ORF">HTSR_0367</name>
</gene>
<dbReference type="PIRSF" id="PIRSF005028">
    <property type="entry name" value="KhtT"/>
    <property type="match status" value="1"/>
</dbReference>
<dbReference type="PROSITE" id="PS51202">
    <property type="entry name" value="RCK_C"/>
    <property type="match status" value="1"/>
</dbReference>
<dbReference type="GO" id="GO:0006813">
    <property type="term" value="P:potassium ion transport"/>
    <property type="evidence" value="ECO:0007669"/>
    <property type="project" value="InterPro"/>
</dbReference>
<evidence type="ECO:0000313" key="2">
    <source>
        <dbReference type="EMBL" id="AOW79567.1"/>
    </source>
</evidence>
<evidence type="ECO:0000313" key="3">
    <source>
        <dbReference type="Proteomes" id="UP000185608"/>
    </source>
</evidence>